<protein>
    <submittedName>
        <fullName evidence="3">Acyl-CoA thioesterase family protein</fullName>
    </submittedName>
</protein>
<evidence type="ECO:0000313" key="4">
    <source>
        <dbReference type="Proteomes" id="UP000000814"/>
    </source>
</evidence>
<dbReference type="Proteomes" id="UP000000814">
    <property type="component" value="Chromosome"/>
</dbReference>
<dbReference type="OrthoDB" id="26855at2"/>
<dbReference type="SUPFAM" id="SSF52266">
    <property type="entry name" value="SGNH hydrolase"/>
    <property type="match status" value="1"/>
</dbReference>
<evidence type="ECO:0000256" key="2">
    <source>
        <dbReference type="SAM" id="Phobius"/>
    </source>
</evidence>
<feature type="region of interest" description="Disordered" evidence="1">
    <location>
        <begin position="47"/>
        <end position="72"/>
    </location>
</feature>
<dbReference type="GeneID" id="44999087"/>
<evidence type="ECO:0000256" key="1">
    <source>
        <dbReference type="SAM" id="MobiDB-lite"/>
    </source>
</evidence>
<dbReference type="PATRIC" id="fig|272562.8.peg.2808"/>
<organism evidence="3 4">
    <name type="scientific">Clostridium acetobutylicum (strain ATCC 824 / DSM 792 / JCM 1419 / IAM 19013 / LMG 5710 / NBRC 13948 / NRRL B-527 / VKM B-1787 / 2291 / W)</name>
    <dbReference type="NCBI Taxonomy" id="272562"/>
    <lineage>
        <taxon>Bacteria</taxon>
        <taxon>Bacillati</taxon>
        <taxon>Bacillota</taxon>
        <taxon>Clostridia</taxon>
        <taxon>Eubacteriales</taxon>
        <taxon>Clostridiaceae</taxon>
        <taxon>Clostridium</taxon>
    </lineage>
</organism>
<accession>Q97FV7</accession>
<proteinExistence type="predicted"/>
<reference evidence="3 4" key="1">
    <citation type="journal article" date="2001" name="J. Bacteriol.">
        <title>Genome sequence and comparative analysis of the solvent-producing bacterium Clostridium acetobutylicum.</title>
        <authorList>
            <person name="Nolling J."/>
            <person name="Breton G."/>
            <person name="Omelchenko M.V."/>
            <person name="Makarova K.S."/>
            <person name="Zeng Q."/>
            <person name="Gibson R."/>
            <person name="Lee H.M."/>
            <person name="Dubois J."/>
            <person name="Qiu D."/>
            <person name="Hitti J."/>
            <person name="Wolf Y.I."/>
            <person name="Tatusov R.L."/>
            <person name="Sabathe F."/>
            <person name="Doucette-Stamm L."/>
            <person name="Soucaille P."/>
            <person name="Daly M.J."/>
            <person name="Bennett G.N."/>
            <person name="Koonin E.V."/>
            <person name="Smith D.R."/>
        </authorList>
    </citation>
    <scope>NUCLEOTIDE SEQUENCE [LARGE SCALE GENOMIC DNA]</scope>
    <source>
        <strain evidence="4">ATCC 824 / DSM 792 / JCM 1419 / LMG 5710 / VKM B-1787</strain>
    </source>
</reference>
<evidence type="ECO:0000313" key="3">
    <source>
        <dbReference type="EMBL" id="AAK80566.1"/>
    </source>
</evidence>
<keyword evidence="2" id="KW-0812">Transmembrane</keyword>
<dbReference type="GO" id="GO:0016788">
    <property type="term" value="F:hydrolase activity, acting on ester bonds"/>
    <property type="evidence" value="ECO:0007669"/>
    <property type="project" value="InterPro"/>
</dbReference>
<dbReference type="STRING" id="272562.CA_C2619"/>
<keyword evidence="2" id="KW-1133">Transmembrane helix</keyword>
<dbReference type="CDD" id="cd00229">
    <property type="entry name" value="SGNH_hydrolase"/>
    <property type="match status" value="1"/>
</dbReference>
<name>Q97FV7_CLOAB</name>
<gene>
    <name evidence="3" type="ordered locus">CA_C2619</name>
</gene>
<dbReference type="eggNOG" id="COG2755">
    <property type="taxonomic scope" value="Bacteria"/>
</dbReference>
<dbReference type="EMBL" id="AE001437">
    <property type="protein sequence ID" value="AAK80566.1"/>
    <property type="molecule type" value="Genomic_DNA"/>
</dbReference>
<dbReference type="InterPro" id="IPR001087">
    <property type="entry name" value="GDSL"/>
</dbReference>
<dbReference type="HOGENOM" id="CLU_1018203_0_0_9"/>
<dbReference type="AlphaFoldDB" id="Q97FV7"/>
<keyword evidence="4" id="KW-1185">Reference proteome</keyword>
<dbReference type="Gene3D" id="3.40.50.1110">
    <property type="entry name" value="SGNH hydrolase"/>
    <property type="match status" value="1"/>
</dbReference>
<keyword evidence="2" id="KW-0472">Membrane</keyword>
<sequence>MGNGYKSDKKMTVTVLVLLIITITVIISGIIHDKKRDKDNEKVVEAYQKKELGQPKDKKTQEKQDTPKNTKDVGKGKVLKYIAVGDSVTAGYSATSQDNFFVNKLSSLITNNMGFQVEKNNMGKRGSLISEAINNVNEINSAAPDVITIEYGTNDSNSANNISAVAFENQLNNFIDDVTIKVKRNPIIVLMTTWNVNYGENYDQVINSVGQKRNIPVVNLKPIWSDKTNIGPSGEKTYYGVSDEFNPNDKGMNAIASDIYGKIQPILYERNNK</sequence>
<dbReference type="PIR" id="C97222">
    <property type="entry name" value="C97222"/>
</dbReference>
<dbReference type="Pfam" id="PF00657">
    <property type="entry name" value="Lipase_GDSL"/>
    <property type="match status" value="1"/>
</dbReference>
<dbReference type="RefSeq" id="WP_010965907.1">
    <property type="nucleotide sequence ID" value="NC_003030.1"/>
</dbReference>
<dbReference type="InterPro" id="IPR036514">
    <property type="entry name" value="SGNH_hydro_sf"/>
</dbReference>
<feature type="transmembrane region" description="Helical" evidence="2">
    <location>
        <begin position="12"/>
        <end position="31"/>
    </location>
</feature>
<dbReference type="KEGG" id="cac:CA_C2619"/>